<evidence type="ECO:0000313" key="10">
    <source>
        <dbReference type="EMBL" id="CAF1321122.1"/>
    </source>
</evidence>
<feature type="transmembrane region" description="Helical" evidence="8">
    <location>
        <begin position="673"/>
        <end position="691"/>
    </location>
</feature>
<evidence type="ECO:0000259" key="9">
    <source>
        <dbReference type="Pfam" id="PF01694"/>
    </source>
</evidence>
<feature type="transmembrane region" description="Helical" evidence="8">
    <location>
        <begin position="649"/>
        <end position="667"/>
    </location>
</feature>
<evidence type="ECO:0000256" key="4">
    <source>
        <dbReference type="ARBA" id="ARBA00022824"/>
    </source>
</evidence>
<evidence type="ECO:0000313" key="11">
    <source>
        <dbReference type="Proteomes" id="UP000663852"/>
    </source>
</evidence>
<comment type="caution">
    <text evidence="10">The sequence shown here is derived from an EMBL/GenBank/DDBJ whole genome shotgun (WGS) entry which is preliminary data.</text>
</comment>
<keyword evidence="6 8" id="KW-0472">Membrane</keyword>
<dbReference type="AlphaFoldDB" id="A0A815F738"/>
<dbReference type="GO" id="GO:0042058">
    <property type="term" value="P:regulation of epidermal growth factor receptor signaling pathway"/>
    <property type="evidence" value="ECO:0007669"/>
    <property type="project" value="TreeGrafter"/>
</dbReference>
<feature type="domain" description="Peptidase S54 rhomboid" evidence="9">
    <location>
        <begin position="555"/>
        <end position="691"/>
    </location>
</feature>
<dbReference type="InterPro" id="IPR022764">
    <property type="entry name" value="Peptidase_S54_rhomboid_dom"/>
</dbReference>
<evidence type="ECO:0000256" key="3">
    <source>
        <dbReference type="ARBA" id="ARBA00022692"/>
    </source>
</evidence>
<evidence type="ECO:0000256" key="5">
    <source>
        <dbReference type="ARBA" id="ARBA00022989"/>
    </source>
</evidence>
<dbReference type="InterPro" id="IPR051512">
    <property type="entry name" value="Inactive_Rhomboid"/>
</dbReference>
<dbReference type="PANTHER" id="PTHR45965">
    <property type="entry name" value="INACTIVE RHOMBOID PROTEIN"/>
    <property type="match status" value="1"/>
</dbReference>
<gene>
    <name evidence="10" type="ORF">EDS130_LOCUS31667</name>
</gene>
<evidence type="ECO:0000256" key="6">
    <source>
        <dbReference type="ARBA" id="ARBA00023136"/>
    </source>
</evidence>
<keyword evidence="4" id="KW-0256">Endoplasmic reticulum</keyword>
<dbReference type="SUPFAM" id="SSF144091">
    <property type="entry name" value="Rhomboid-like"/>
    <property type="match status" value="1"/>
</dbReference>
<dbReference type="InterPro" id="IPR035952">
    <property type="entry name" value="Rhomboid-like_sf"/>
</dbReference>
<feature type="transmembrane region" description="Helical" evidence="8">
    <location>
        <begin position="703"/>
        <end position="725"/>
    </location>
</feature>
<evidence type="ECO:0000256" key="2">
    <source>
        <dbReference type="ARBA" id="ARBA00009045"/>
    </source>
</evidence>
<feature type="transmembrane region" description="Helical" evidence="8">
    <location>
        <begin position="296"/>
        <end position="318"/>
    </location>
</feature>
<keyword evidence="5 8" id="KW-1133">Transmembrane helix</keyword>
<proteinExistence type="inferred from homology"/>
<dbReference type="GO" id="GO:0005789">
    <property type="term" value="C:endoplasmic reticulum membrane"/>
    <property type="evidence" value="ECO:0007669"/>
    <property type="project" value="UniProtKB-SubCell"/>
</dbReference>
<evidence type="ECO:0000256" key="8">
    <source>
        <dbReference type="SAM" id="Phobius"/>
    </source>
</evidence>
<keyword evidence="3 8" id="KW-0812">Transmembrane</keyword>
<reference evidence="10" key="1">
    <citation type="submission" date="2021-02" db="EMBL/GenBank/DDBJ databases">
        <authorList>
            <person name="Nowell W R."/>
        </authorList>
    </citation>
    <scope>NUCLEOTIDE SEQUENCE</scope>
</reference>
<dbReference type="Gene3D" id="1.20.1540.10">
    <property type="entry name" value="Rhomboid-like"/>
    <property type="match status" value="1"/>
</dbReference>
<feature type="transmembrane region" description="Helical" evidence="8">
    <location>
        <begin position="593"/>
        <end position="615"/>
    </location>
</feature>
<dbReference type="EMBL" id="CAJNOJ010000235">
    <property type="protein sequence ID" value="CAF1321122.1"/>
    <property type="molecule type" value="Genomic_DNA"/>
</dbReference>
<evidence type="ECO:0000256" key="1">
    <source>
        <dbReference type="ARBA" id="ARBA00004477"/>
    </source>
</evidence>
<dbReference type="GO" id="GO:0004252">
    <property type="term" value="F:serine-type endopeptidase activity"/>
    <property type="evidence" value="ECO:0007669"/>
    <property type="project" value="InterPro"/>
</dbReference>
<dbReference type="Pfam" id="PF01694">
    <property type="entry name" value="Rhomboid"/>
    <property type="match status" value="1"/>
</dbReference>
<sequence length="752" mass="84545">MTTKDENDDKLPAIEFPTTTMGRTKRLLSQIPLPSNGLILRQLPGGNVTIGPVRKRRTASEQFNTLDRVMQLNASPVLAAAAATPGLHKENWQQRRYNFLSKYSMFGGELKEEVTDQIGGNEQGTDIEHKPIIPTSQLVKAGSLDSEALNVKRESILGMAVTGVRNLLSTDEVLRTKSMLASSSYDEEDDEDELADKSSVSLKNIVLLNRNQQQEQISATPSSTLDEQDQVDSHPCAESAQANNDVVPTATVVTGRANPFNAFFSRFSRKNRQSRLAQQKKLLEIQESYRSHRPYFTYWVTFVQVLVCVISLIVYGYAPLSLSQSNNSSIFEQQRFDLTINPWFGPHPADLIRLGAKYTPCIRSHDEVKSRYENQARLEAMSGCCIDTSTGRCMQTLSQQCLSRTSLTWYRTALKSNNSYEQRNMIYPAVCGLTPETCTKKVFGNMPREDDSTWPSTIVNSKVLKWSPSAVKWPICLQQNYDRIANNISLYPHMDCVNIARPCCTGVLGDCILTSEEDCRRRRGIFHSRAHLCSQVDCIQSVCGMLEFFVARLPDQVYRFWTVIFIHAGLIHLLITIIFQYTIMRPLEKLAGCVRVMIIYIVSGFVGSLASALFLRDTIQVGPGGGQFAILACYLSELFLGWRSLKRPWIPFFKIIICLFLLFAVGLFPLVDNYAQCFGFLIGFLLNMIVFPDVNYKKNVRHLVVVTTALATTIALFIVLITLFYTVPFKCASCKVFSCPFGEICNSENNAI</sequence>
<feature type="transmembrane region" description="Helical" evidence="8">
    <location>
        <begin position="621"/>
        <end position="642"/>
    </location>
</feature>
<accession>A0A815F738</accession>
<organism evidence="10 11">
    <name type="scientific">Adineta ricciae</name>
    <name type="common">Rotifer</name>
    <dbReference type="NCBI Taxonomy" id="249248"/>
    <lineage>
        <taxon>Eukaryota</taxon>
        <taxon>Metazoa</taxon>
        <taxon>Spiralia</taxon>
        <taxon>Gnathifera</taxon>
        <taxon>Rotifera</taxon>
        <taxon>Eurotatoria</taxon>
        <taxon>Bdelloidea</taxon>
        <taxon>Adinetida</taxon>
        <taxon>Adinetidae</taxon>
        <taxon>Adineta</taxon>
    </lineage>
</organism>
<dbReference type="GO" id="GO:0050708">
    <property type="term" value="P:regulation of protein secretion"/>
    <property type="evidence" value="ECO:0007669"/>
    <property type="project" value="TreeGrafter"/>
</dbReference>
<evidence type="ECO:0000256" key="7">
    <source>
        <dbReference type="SAM" id="MobiDB-lite"/>
    </source>
</evidence>
<dbReference type="PANTHER" id="PTHR45965:SF3">
    <property type="entry name" value="INACTIVE RHOMBOID PROTEIN 1"/>
    <property type="match status" value="1"/>
</dbReference>
<feature type="region of interest" description="Disordered" evidence="7">
    <location>
        <begin position="215"/>
        <end position="241"/>
    </location>
</feature>
<feature type="transmembrane region" description="Helical" evidence="8">
    <location>
        <begin position="560"/>
        <end position="581"/>
    </location>
</feature>
<comment type="subcellular location">
    <subcellularLocation>
        <location evidence="1">Endoplasmic reticulum membrane</location>
        <topology evidence="1">Multi-pass membrane protein</topology>
    </subcellularLocation>
</comment>
<protein>
    <recommendedName>
        <fullName evidence="9">Peptidase S54 rhomboid domain-containing protein</fullName>
    </recommendedName>
</protein>
<name>A0A815F738_ADIRI</name>
<comment type="similarity">
    <text evidence="2">Belongs to the peptidase S54 family.</text>
</comment>
<dbReference type="OrthoDB" id="2146116at2759"/>
<feature type="compositionally biased region" description="Polar residues" evidence="7">
    <location>
        <begin position="215"/>
        <end position="225"/>
    </location>
</feature>
<dbReference type="Proteomes" id="UP000663852">
    <property type="component" value="Unassembled WGS sequence"/>
</dbReference>